<dbReference type="AlphaFoldDB" id="A0A0H2RP96"/>
<evidence type="ECO:0000256" key="2">
    <source>
        <dbReference type="ARBA" id="ARBA00005179"/>
    </source>
</evidence>
<evidence type="ECO:0000256" key="8">
    <source>
        <dbReference type="ARBA" id="ARBA00023033"/>
    </source>
</evidence>
<dbReference type="SUPFAM" id="SSF48264">
    <property type="entry name" value="Cytochrome P450"/>
    <property type="match status" value="1"/>
</dbReference>
<dbReference type="EMBL" id="KQ085953">
    <property type="protein sequence ID" value="KLO13810.1"/>
    <property type="molecule type" value="Genomic_DNA"/>
</dbReference>
<evidence type="ECO:0000256" key="9">
    <source>
        <dbReference type="PIRSR" id="PIRSR602401-1"/>
    </source>
</evidence>
<dbReference type="GO" id="GO:0020037">
    <property type="term" value="F:heme binding"/>
    <property type="evidence" value="ECO:0007669"/>
    <property type="project" value="InterPro"/>
</dbReference>
<dbReference type="PRINTS" id="PR00385">
    <property type="entry name" value="P450"/>
</dbReference>
<dbReference type="PANTHER" id="PTHR24305:SF166">
    <property type="entry name" value="CYTOCHROME P450 12A4, MITOCHONDRIAL-RELATED"/>
    <property type="match status" value="1"/>
</dbReference>
<comment type="similarity">
    <text evidence="3 10">Belongs to the cytochrome P450 family.</text>
</comment>
<evidence type="ECO:0000256" key="6">
    <source>
        <dbReference type="ARBA" id="ARBA00023002"/>
    </source>
</evidence>
<dbReference type="PRINTS" id="PR00463">
    <property type="entry name" value="EP450I"/>
</dbReference>
<comment type="cofactor">
    <cofactor evidence="1 9">
        <name>heme</name>
        <dbReference type="ChEBI" id="CHEBI:30413"/>
    </cofactor>
</comment>
<keyword evidence="8 10" id="KW-0503">Monooxygenase</keyword>
<dbReference type="GO" id="GO:0005506">
    <property type="term" value="F:iron ion binding"/>
    <property type="evidence" value="ECO:0007669"/>
    <property type="project" value="InterPro"/>
</dbReference>
<dbReference type="STRING" id="27342.A0A0H2RP96"/>
<keyword evidence="4 9" id="KW-0349">Heme</keyword>
<dbReference type="OrthoDB" id="1470350at2759"/>
<evidence type="ECO:0000256" key="10">
    <source>
        <dbReference type="RuleBase" id="RU000461"/>
    </source>
</evidence>
<dbReference type="InterPro" id="IPR017972">
    <property type="entry name" value="Cyt_P450_CS"/>
</dbReference>
<evidence type="ECO:0000256" key="5">
    <source>
        <dbReference type="ARBA" id="ARBA00022723"/>
    </source>
</evidence>
<name>A0A0H2RP96_9AGAM</name>
<proteinExistence type="inferred from homology"/>
<dbReference type="InterPro" id="IPR036396">
    <property type="entry name" value="Cyt_P450_sf"/>
</dbReference>
<dbReference type="GO" id="GO:0004497">
    <property type="term" value="F:monooxygenase activity"/>
    <property type="evidence" value="ECO:0007669"/>
    <property type="project" value="UniProtKB-KW"/>
</dbReference>
<dbReference type="InterPro" id="IPR001128">
    <property type="entry name" value="Cyt_P450"/>
</dbReference>
<dbReference type="GO" id="GO:0016705">
    <property type="term" value="F:oxidoreductase activity, acting on paired donors, with incorporation or reduction of molecular oxygen"/>
    <property type="evidence" value="ECO:0007669"/>
    <property type="project" value="InterPro"/>
</dbReference>
<sequence length="535" mass="59585">MINEIGTQVLIGATAVWLLYEVIRALHSRSKGVKLRGPKSTSWLFGLSRETSFQAEDQGALAFENWAKQYGDVYNAPGAFGSTRFVIFDPKAIQYFYSKETFTFVQSTFSKRAIAAATGKNLLTADGESHKRQRRALAPAFTAATLRSLTPIFYDSAYKAKASFDSIIESSNSSEAIIDVQKWMNCISFDTIGVAGFGHEFGSLEGRQSDVKDMFEVFGSSPPKGLSVILPLLGPVLPLLQMIPNERERINKRLNRTLAAISSVLLQRSRKDKEMGDSDFGRTIMGTLAKSENPDAQFMCSESEVTAQMKLLFVAGYETTAISLTWALIELSRNPEKQERLREELARFTSKDPTYDELINSLPYLDSVMREVLRVHPPVPTVMREAGVDELMPLSTPITTETGELIDSLPVPKGTTVVIPLRAINRSKAVWGENAKDYVPERWMESEKGLTPGAKQIQGYHHLLTFSDGPRICLGRGFAVAEFKSVLSVLIRNFSFELVNGPKTEIEHVMTILPRPRMKGESGYAMPMRVRRLEG</sequence>
<accession>A0A0H2RP96</accession>
<keyword evidence="7 9" id="KW-0408">Iron</keyword>
<evidence type="ECO:0000256" key="1">
    <source>
        <dbReference type="ARBA" id="ARBA00001971"/>
    </source>
</evidence>
<comment type="pathway">
    <text evidence="2">Secondary metabolite biosynthesis.</text>
</comment>
<evidence type="ECO:0000313" key="11">
    <source>
        <dbReference type="EMBL" id="KLO13810.1"/>
    </source>
</evidence>
<evidence type="ECO:0000256" key="7">
    <source>
        <dbReference type="ARBA" id="ARBA00023004"/>
    </source>
</evidence>
<dbReference type="Pfam" id="PF00067">
    <property type="entry name" value="p450"/>
    <property type="match status" value="1"/>
</dbReference>
<reference evidence="11 12" key="1">
    <citation type="submission" date="2015-04" db="EMBL/GenBank/DDBJ databases">
        <title>Complete genome sequence of Schizopora paradoxa KUC8140, a cosmopolitan wood degrader in East Asia.</title>
        <authorList>
            <consortium name="DOE Joint Genome Institute"/>
            <person name="Min B."/>
            <person name="Park H."/>
            <person name="Jang Y."/>
            <person name="Kim J.-J."/>
            <person name="Kim K.H."/>
            <person name="Pangilinan J."/>
            <person name="Lipzen A."/>
            <person name="Riley R."/>
            <person name="Grigoriev I.V."/>
            <person name="Spatafora J.W."/>
            <person name="Choi I.-G."/>
        </authorList>
    </citation>
    <scope>NUCLEOTIDE SEQUENCE [LARGE SCALE GENOMIC DNA]</scope>
    <source>
        <strain evidence="11 12">KUC8140</strain>
    </source>
</reference>
<dbReference type="PROSITE" id="PS00086">
    <property type="entry name" value="CYTOCHROME_P450"/>
    <property type="match status" value="1"/>
</dbReference>
<organism evidence="11 12">
    <name type="scientific">Schizopora paradoxa</name>
    <dbReference type="NCBI Taxonomy" id="27342"/>
    <lineage>
        <taxon>Eukaryota</taxon>
        <taxon>Fungi</taxon>
        <taxon>Dikarya</taxon>
        <taxon>Basidiomycota</taxon>
        <taxon>Agaricomycotina</taxon>
        <taxon>Agaricomycetes</taxon>
        <taxon>Hymenochaetales</taxon>
        <taxon>Schizoporaceae</taxon>
        <taxon>Schizopora</taxon>
    </lineage>
</organism>
<feature type="binding site" description="axial binding residue" evidence="9">
    <location>
        <position position="473"/>
    </location>
    <ligand>
        <name>heme</name>
        <dbReference type="ChEBI" id="CHEBI:30413"/>
    </ligand>
    <ligandPart>
        <name>Fe</name>
        <dbReference type="ChEBI" id="CHEBI:18248"/>
    </ligandPart>
</feature>
<dbReference type="Gene3D" id="1.10.630.10">
    <property type="entry name" value="Cytochrome P450"/>
    <property type="match status" value="1"/>
</dbReference>
<protein>
    <submittedName>
        <fullName evidence="11">Cytochrome P450</fullName>
    </submittedName>
</protein>
<evidence type="ECO:0000313" key="12">
    <source>
        <dbReference type="Proteomes" id="UP000053477"/>
    </source>
</evidence>
<keyword evidence="6 10" id="KW-0560">Oxidoreductase</keyword>
<dbReference type="InterPro" id="IPR002401">
    <property type="entry name" value="Cyt_P450_E_grp-I"/>
</dbReference>
<gene>
    <name evidence="11" type="ORF">SCHPADRAFT_827468</name>
</gene>
<evidence type="ECO:0000256" key="4">
    <source>
        <dbReference type="ARBA" id="ARBA00022617"/>
    </source>
</evidence>
<dbReference type="PANTHER" id="PTHR24305">
    <property type="entry name" value="CYTOCHROME P450"/>
    <property type="match status" value="1"/>
</dbReference>
<dbReference type="InterPro" id="IPR050121">
    <property type="entry name" value="Cytochrome_P450_monoxygenase"/>
</dbReference>
<keyword evidence="12" id="KW-1185">Reference proteome</keyword>
<dbReference type="InParanoid" id="A0A0H2RP96"/>
<evidence type="ECO:0000256" key="3">
    <source>
        <dbReference type="ARBA" id="ARBA00010617"/>
    </source>
</evidence>
<dbReference type="Proteomes" id="UP000053477">
    <property type="component" value="Unassembled WGS sequence"/>
</dbReference>
<keyword evidence="5 9" id="KW-0479">Metal-binding</keyword>